<feature type="compositionally biased region" description="Polar residues" evidence="1">
    <location>
        <begin position="59"/>
        <end position="78"/>
    </location>
</feature>
<name>A0A151LY60_ALLMI</name>
<dbReference type="EMBL" id="AKHW03007073">
    <property type="protein sequence ID" value="KYO17195.1"/>
    <property type="molecule type" value="Genomic_DNA"/>
</dbReference>
<gene>
    <name evidence="2" type="ORF">Y1Q_0007676</name>
</gene>
<evidence type="ECO:0000313" key="2">
    <source>
        <dbReference type="EMBL" id="KYO17195.1"/>
    </source>
</evidence>
<protein>
    <submittedName>
        <fullName evidence="2">Uncharacterized protein</fullName>
    </submittedName>
</protein>
<evidence type="ECO:0000313" key="3">
    <source>
        <dbReference type="Proteomes" id="UP000050525"/>
    </source>
</evidence>
<organism evidence="2 3">
    <name type="scientific">Alligator mississippiensis</name>
    <name type="common">American alligator</name>
    <dbReference type="NCBI Taxonomy" id="8496"/>
    <lineage>
        <taxon>Eukaryota</taxon>
        <taxon>Metazoa</taxon>
        <taxon>Chordata</taxon>
        <taxon>Craniata</taxon>
        <taxon>Vertebrata</taxon>
        <taxon>Euteleostomi</taxon>
        <taxon>Archelosauria</taxon>
        <taxon>Archosauria</taxon>
        <taxon>Crocodylia</taxon>
        <taxon>Alligatoridae</taxon>
        <taxon>Alligatorinae</taxon>
        <taxon>Alligator</taxon>
    </lineage>
</organism>
<comment type="caution">
    <text evidence="2">The sequence shown here is derived from an EMBL/GenBank/DDBJ whole genome shotgun (WGS) entry which is preliminary data.</text>
</comment>
<accession>A0A151LY60</accession>
<reference evidence="2 3" key="1">
    <citation type="journal article" date="2012" name="Genome Biol.">
        <title>Sequencing three crocodilian genomes to illuminate the evolution of archosaurs and amniotes.</title>
        <authorList>
            <person name="St John J.A."/>
            <person name="Braun E.L."/>
            <person name="Isberg S.R."/>
            <person name="Miles L.G."/>
            <person name="Chong A.Y."/>
            <person name="Gongora J."/>
            <person name="Dalzell P."/>
            <person name="Moran C."/>
            <person name="Bed'hom B."/>
            <person name="Abzhanov A."/>
            <person name="Burgess S.C."/>
            <person name="Cooksey A.M."/>
            <person name="Castoe T.A."/>
            <person name="Crawford N.G."/>
            <person name="Densmore L.D."/>
            <person name="Drew J.C."/>
            <person name="Edwards S.V."/>
            <person name="Faircloth B.C."/>
            <person name="Fujita M.K."/>
            <person name="Greenwold M.J."/>
            <person name="Hoffmann F.G."/>
            <person name="Howard J.M."/>
            <person name="Iguchi T."/>
            <person name="Janes D.E."/>
            <person name="Khan S.Y."/>
            <person name="Kohno S."/>
            <person name="de Koning A.J."/>
            <person name="Lance S.L."/>
            <person name="McCarthy F.M."/>
            <person name="McCormack J.E."/>
            <person name="Merchant M.E."/>
            <person name="Peterson D.G."/>
            <person name="Pollock D.D."/>
            <person name="Pourmand N."/>
            <person name="Raney B.J."/>
            <person name="Roessler K.A."/>
            <person name="Sanford J.R."/>
            <person name="Sawyer R.H."/>
            <person name="Schmidt C.J."/>
            <person name="Triplett E.W."/>
            <person name="Tuberville T.D."/>
            <person name="Venegas-Anaya M."/>
            <person name="Howard J.T."/>
            <person name="Jarvis E.D."/>
            <person name="Guillette L.J.Jr."/>
            <person name="Glenn T.C."/>
            <person name="Green R.E."/>
            <person name="Ray D.A."/>
        </authorList>
    </citation>
    <scope>NUCLEOTIDE SEQUENCE [LARGE SCALE GENOMIC DNA]</scope>
    <source>
        <strain evidence="2">KSC_2009_1</strain>
    </source>
</reference>
<dbReference type="AlphaFoldDB" id="A0A151LY60"/>
<dbReference type="Proteomes" id="UP000050525">
    <property type="component" value="Unassembled WGS sequence"/>
</dbReference>
<sequence length="120" mass="13126">MDLIAIWGEERRTVATIAKGTKRNQQNQAVHERIVVQMVARGHQRDWLQTIFLSPITDPGTQETQEVDSGQDGGSPNDTDIEHPAENLSGNPTLRRAASASSSTDGAAWPQVDNPSPREI</sequence>
<evidence type="ECO:0000256" key="1">
    <source>
        <dbReference type="SAM" id="MobiDB-lite"/>
    </source>
</evidence>
<keyword evidence="3" id="KW-1185">Reference proteome</keyword>
<proteinExistence type="predicted"/>
<feature type="region of interest" description="Disordered" evidence="1">
    <location>
        <begin position="55"/>
        <end position="120"/>
    </location>
</feature>